<dbReference type="Proteomes" id="UP001589792">
    <property type="component" value="Unassembled WGS sequence"/>
</dbReference>
<protein>
    <recommendedName>
        <fullName evidence="4">Tail fiber protein</fullName>
    </recommendedName>
</protein>
<evidence type="ECO:0008006" key="4">
    <source>
        <dbReference type="Google" id="ProtNLM"/>
    </source>
</evidence>
<dbReference type="CDD" id="cd19958">
    <property type="entry name" value="pyocin_knob"/>
    <property type="match status" value="1"/>
</dbReference>
<feature type="region of interest" description="Disordered" evidence="1">
    <location>
        <begin position="183"/>
        <end position="220"/>
    </location>
</feature>
<keyword evidence="3" id="KW-1185">Reference proteome</keyword>
<dbReference type="Gene3D" id="1.20.5.320">
    <property type="entry name" value="6-Phosphogluconate Dehydrogenase, domain 3"/>
    <property type="match status" value="1"/>
</dbReference>
<name>A0ABV6EJ68_9GAMM</name>
<evidence type="ECO:0000313" key="2">
    <source>
        <dbReference type="EMBL" id="MFC0228945.1"/>
    </source>
</evidence>
<dbReference type="EMBL" id="JBHLXG010000031">
    <property type="protein sequence ID" value="MFC0228945.1"/>
    <property type="molecule type" value="Genomic_DNA"/>
</dbReference>
<proteinExistence type="predicted"/>
<evidence type="ECO:0000313" key="3">
    <source>
        <dbReference type="Proteomes" id="UP001589792"/>
    </source>
</evidence>
<dbReference type="RefSeq" id="WP_380679249.1">
    <property type="nucleotide sequence ID" value="NZ_CP173186.1"/>
</dbReference>
<feature type="compositionally biased region" description="Polar residues" evidence="1">
    <location>
        <begin position="183"/>
        <end position="199"/>
    </location>
</feature>
<organism evidence="2 3">
    <name type="scientific">Serratia aquatilis</name>
    <dbReference type="NCBI Taxonomy" id="1737515"/>
    <lineage>
        <taxon>Bacteria</taxon>
        <taxon>Pseudomonadati</taxon>
        <taxon>Pseudomonadota</taxon>
        <taxon>Gammaproteobacteria</taxon>
        <taxon>Enterobacterales</taxon>
        <taxon>Yersiniaceae</taxon>
        <taxon>Serratia</taxon>
    </lineage>
</organism>
<feature type="compositionally biased region" description="Polar residues" evidence="1">
    <location>
        <begin position="207"/>
        <end position="220"/>
    </location>
</feature>
<feature type="compositionally biased region" description="Low complexity" evidence="1">
    <location>
        <begin position="50"/>
        <end position="67"/>
    </location>
</feature>
<comment type="caution">
    <text evidence="2">The sequence shown here is derived from an EMBL/GenBank/DDBJ whole genome shotgun (WGS) entry which is preliminary data.</text>
</comment>
<gene>
    <name evidence="2" type="ORF">ACFFJ3_21050</name>
</gene>
<evidence type="ECO:0000256" key="1">
    <source>
        <dbReference type="SAM" id="MobiDB-lite"/>
    </source>
</evidence>
<accession>A0ABV6EJ68</accession>
<reference evidence="2 3" key="1">
    <citation type="submission" date="2024-09" db="EMBL/GenBank/DDBJ databases">
        <authorList>
            <person name="Sun Q."/>
            <person name="Mori K."/>
        </authorList>
    </citation>
    <scope>NUCLEOTIDE SEQUENCE [LARGE SCALE GENOMIC DNA]</scope>
    <source>
        <strain evidence="2 3">CCM 8626</strain>
    </source>
</reference>
<feature type="region of interest" description="Disordered" evidence="1">
    <location>
        <begin position="46"/>
        <end position="72"/>
    </location>
</feature>
<sequence length="428" mass="45466">MSEGIKISDLERADALTGNELLVLCQKNNQGEWESRNLPLENVRDIIPSGMQGEPGPAGPQGNPGPAGEDGEGAIVDVAPTTNLNTLITSGVYRLSGGTNGQASYSLNYPFGVELGSETMMYVSLTKALGGTFVTQVFFGAQFTSDPGPFVRTRATNGAWAAWNRVIDEGTFNRKAVQQLNMSQSGLQVHKPSSGTSSVWRYEAPDGTSSKPNPKTTPSNKEGVVLGLINPFAKPTQGIFQGVVLAVDSDGRAFINVDKQNPGTADAPGDLNWKEIAYSTGPKAIAYIVPDIHGKGEDSFSINIPDGLLIPSYFYSIQTDISFVSPNQPLGGNPLAWSWLKASLTSSSSHETQLIISQQALGGASQIGNRTLSLPGRRDNTAANGKITNLQIGFRYYANDPTNSGSLLSHYGGHYQITLSFIPIGPIG</sequence>